<proteinExistence type="evidence at transcript level"/>
<dbReference type="GO" id="GO:0003964">
    <property type="term" value="F:RNA-directed DNA polymerase activity"/>
    <property type="evidence" value="ECO:0007669"/>
    <property type="project" value="UniProtKB-KW"/>
</dbReference>
<organism evidence="2">
    <name type="scientific">Hirondellea gigas</name>
    <dbReference type="NCBI Taxonomy" id="1518452"/>
    <lineage>
        <taxon>Eukaryota</taxon>
        <taxon>Metazoa</taxon>
        <taxon>Ecdysozoa</taxon>
        <taxon>Arthropoda</taxon>
        <taxon>Crustacea</taxon>
        <taxon>Multicrustacea</taxon>
        <taxon>Malacostraca</taxon>
        <taxon>Eumalacostraca</taxon>
        <taxon>Peracarida</taxon>
        <taxon>Amphipoda</taxon>
        <taxon>Amphilochidea</taxon>
        <taxon>Lysianassida</taxon>
        <taxon>Lysianassidira</taxon>
        <taxon>Lysianassoidea</taxon>
        <taxon>Lysianassidae</taxon>
        <taxon>Hirondellea</taxon>
    </lineage>
</organism>
<name>A0A2P2I074_9CRUS</name>
<keyword evidence="2" id="KW-0695">RNA-directed DNA polymerase</keyword>
<dbReference type="EMBL" id="IACF01001594">
    <property type="protein sequence ID" value="LAB67286.1"/>
    <property type="molecule type" value="mRNA"/>
</dbReference>
<dbReference type="PANTHER" id="PTHR33332">
    <property type="entry name" value="REVERSE TRANSCRIPTASE DOMAIN-CONTAINING PROTEIN"/>
    <property type="match status" value="1"/>
</dbReference>
<keyword evidence="2" id="KW-0548">Nucleotidyltransferase</keyword>
<dbReference type="AlphaFoldDB" id="A0A2P2I074"/>
<protein>
    <submittedName>
        <fullName evidence="2">RNA-directed DNA polymerase from mobile element jockey-like</fullName>
    </submittedName>
</protein>
<dbReference type="PROSITE" id="PS50878">
    <property type="entry name" value="RT_POL"/>
    <property type="match status" value="1"/>
</dbReference>
<accession>A0A2P2I074</accession>
<dbReference type="InterPro" id="IPR043502">
    <property type="entry name" value="DNA/RNA_pol_sf"/>
</dbReference>
<evidence type="ECO:0000313" key="2">
    <source>
        <dbReference type="EMBL" id="LAB67286.1"/>
    </source>
</evidence>
<keyword evidence="2" id="KW-0808">Transferase</keyword>
<dbReference type="InterPro" id="IPR000477">
    <property type="entry name" value="RT_dom"/>
</dbReference>
<feature type="domain" description="Reverse transcriptase" evidence="1">
    <location>
        <begin position="1"/>
        <end position="154"/>
    </location>
</feature>
<evidence type="ECO:0000259" key="1">
    <source>
        <dbReference type="PROSITE" id="PS50878"/>
    </source>
</evidence>
<dbReference type="Pfam" id="PF00078">
    <property type="entry name" value="RVT_1"/>
    <property type="match status" value="1"/>
</dbReference>
<dbReference type="SUPFAM" id="SSF56672">
    <property type="entry name" value="DNA/RNA polymerases"/>
    <property type="match status" value="1"/>
</dbReference>
<reference evidence="2" key="1">
    <citation type="journal article" date="2018" name="Biosci. Biotechnol. Biochem.">
        <title>Polysaccharide hydrolase of the hadal zone amphipods Hirondellea gigas.</title>
        <authorList>
            <person name="Kobayashi H."/>
            <person name="Nagahama T."/>
            <person name="Arai W."/>
            <person name="Sasagawa Y."/>
            <person name="Umeda M."/>
            <person name="Hayashi T."/>
            <person name="Nikaido I."/>
            <person name="Watanabe H."/>
            <person name="Oguri K."/>
            <person name="Kitazato H."/>
            <person name="Fujioka K."/>
            <person name="Kido Y."/>
            <person name="Takami H."/>
        </authorList>
    </citation>
    <scope>NUCLEOTIDE SEQUENCE</scope>
    <source>
        <tissue evidence="2">Whole body</tissue>
    </source>
</reference>
<sequence length="250" mass="28940">MKAVHSLGIRGNMALYIKNFLSDRSFRTRVANTLSDVHIQEECVPQGSVISRTLFLIAINNITSNLPPYVKSILYVDNLVLYTSSSRAAAMERRLQMAIERTAEWCTKNGFTFSQTKTVAVRFYRGKNPHDLRLLLYGQLITPKESTSYLGIIFDNRLEWNHHIASVKEDCMKKMNILKNISRKTRGFDRITLLRLYRALIIPKLDYGCEAYASAKDRTLAKLDPVHNCVIRLHRCFQVFSRSKPLHREW</sequence>
<dbReference type="PRINTS" id="PR01345">
    <property type="entry name" value="CERVTRCPTASE"/>
</dbReference>